<dbReference type="Proteomes" id="UP000219439">
    <property type="component" value="Unassembled WGS sequence"/>
</dbReference>
<reference evidence="1 2" key="1">
    <citation type="submission" date="2017-09" db="EMBL/GenBank/DDBJ databases">
        <authorList>
            <person name="Ehlers B."/>
            <person name="Leendertz F.H."/>
        </authorList>
    </citation>
    <scope>NUCLEOTIDE SEQUENCE [LARGE SCALE GENOMIC DNA]</scope>
    <source>
        <strain evidence="1 2">DSM 18289</strain>
    </source>
</reference>
<evidence type="ECO:0000313" key="1">
    <source>
        <dbReference type="EMBL" id="SNZ06845.1"/>
    </source>
</evidence>
<name>A0A285NBK8_9HYPH</name>
<proteinExistence type="predicted"/>
<keyword evidence="2" id="KW-1185">Reference proteome</keyword>
<sequence length="376" mass="43377">MVDLTKDHLPLEDAYETRRYFAKFDQIIGHLTKVAENTTSNKIVLDTEVPILQDYLSSLSATFTALSYKHLLAGRVSNLMANVLNIDRQESGFPIFPELLQMANDAIQANRHLQSLPSLKQLKQEMVQHILNEHEIPLQLQFAASQRLYYQCLVDQNLFWAQNDPQCSWDGDLSSGRRKYHIHWAVYDSQLNIPVIYLMDVEDSGYRALPRDGERWPQVQTHLMAQSSALLELVTIARGFDQDFDDLHPKKLRRIFVGPMYSHSFTQQSGPLRDVLSEASRKPEWDWALAWSVETLIASRTEMQRTGFFKQVERQIYQLDPLMKLPHGGLSGATAHQRSLILPQRAYQILEEMNPPGFTNIRKYVVSPHGRVLSYR</sequence>
<evidence type="ECO:0000313" key="2">
    <source>
        <dbReference type="Proteomes" id="UP000219439"/>
    </source>
</evidence>
<organism evidence="1 2">
    <name type="scientific">Cohaesibacter gelatinilyticus</name>
    <dbReference type="NCBI Taxonomy" id="372072"/>
    <lineage>
        <taxon>Bacteria</taxon>
        <taxon>Pseudomonadati</taxon>
        <taxon>Pseudomonadota</taxon>
        <taxon>Alphaproteobacteria</taxon>
        <taxon>Hyphomicrobiales</taxon>
        <taxon>Cohaesibacteraceae</taxon>
    </lineage>
</organism>
<dbReference type="OrthoDB" id="6140227at2"/>
<gene>
    <name evidence="1" type="ORF">SAMN06265368_0557</name>
</gene>
<dbReference type="EMBL" id="OBEL01000001">
    <property type="protein sequence ID" value="SNZ06845.1"/>
    <property type="molecule type" value="Genomic_DNA"/>
</dbReference>
<dbReference type="RefSeq" id="WP_097151871.1">
    <property type="nucleotide sequence ID" value="NZ_OBEL01000001.1"/>
</dbReference>
<dbReference type="AlphaFoldDB" id="A0A285NBK8"/>
<accession>A0A285NBK8</accession>
<protein>
    <submittedName>
        <fullName evidence="1">Uncharacterized protein</fullName>
    </submittedName>
</protein>